<feature type="signal peptide" evidence="3">
    <location>
        <begin position="1"/>
        <end position="26"/>
    </location>
</feature>
<feature type="compositionally biased region" description="Polar residues" evidence="1">
    <location>
        <begin position="77"/>
        <end position="94"/>
    </location>
</feature>
<organism evidence="4 5">
    <name type="scientific">Sinosporangium album</name>
    <dbReference type="NCBI Taxonomy" id="504805"/>
    <lineage>
        <taxon>Bacteria</taxon>
        <taxon>Bacillati</taxon>
        <taxon>Actinomycetota</taxon>
        <taxon>Actinomycetes</taxon>
        <taxon>Streptosporangiales</taxon>
        <taxon>Streptosporangiaceae</taxon>
        <taxon>Sinosporangium</taxon>
    </lineage>
</organism>
<dbReference type="Proteomes" id="UP000198923">
    <property type="component" value="Unassembled WGS sequence"/>
</dbReference>
<protein>
    <submittedName>
        <fullName evidence="4">Uncharacterized protein</fullName>
    </submittedName>
</protein>
<feature type="transmembrane region" description="Helical" evidence="2">
    <location>
        <begin position="282"/>
        <end position="303"/>
    </location>
</feature>
<evidence type="ECO:0000313" key="4">
    <source>
        <dbReference type="EMBL" id="SDH87634.1"/>
    </source>
</evidence>
<keyword evidence="5" id="KW-1185">Reference proteome</keyword>
<dbReference type="AlphaFoldDB" id="A0A1G8FZU3"/>
<feature type="compositionally biased region" description="Basic and acidic residues" evidence="1">
    <location>
        <begin position="227"/>
        <end position="245"/>
    </location>
</feature>
<dbReference type="EMBL" id="FNCN01000025">
    <property type="protein sequence ID" value="SDH87634.1"/>
    <property type="molecule type" value="Genomic_DNA"/>
</dbReference>
<dbReference type="RefSeq" id="WP_143020381.1">
    <property type="nucleotide sequence ID" value="NZ_FNCN01000025.1"/>
</dbReference>
<keyword evidence="2" id="KW-1133">Transmembrane helix</keyword>
<evidence type="ECO:0000256" key="2">
    <source>
        <dbReference type="SAM" id="Phobius"/>
    </source>
</evidence>
<reference evidence="4 5" key="1">
    <citation type="submission" date="2016-10" db="EMBL/GenBank/DDBJ databases">
        <authorList>
            <person name="de Groot N.N."/>
        </authorList>
    </citation>
    <scope>NUCLEOTIDE SEQUENCE [LARGE SCALE GENOMIC DNA]</scope>
    <source>
        <strain evidence="4 5">CPCC 201354</strain>
    </source>
</reference>
<keyword evidence="2" id="KW-0812">Transmembrane</keyword>
<proteinExistence type="predicted"/>
<sequence length="328" mass="34315">METGRRAAAISAGALALTLGALPVWAAAPAQATVGGLAGSASARTCEKEGGLLSGLTGGLCEVVNGVTDAVDELTGGSLSSVTKPLSDTTTSVFNGVGSVAPTSKPPSPKPEEKPAPAPEPEESRRPASEPTPPSVQEQKPGAERQQPERRQTDADESKAAADGSCRTRGDCERTGGEAAAPSSRTTAPNKRDERPAEPAVGQPYTPERRPHFVDSTEVGAGAGAEPRNRRDEDGKPGKEAPRVDVETARVPLVWPVPLQELLNDKVSGEKVVTPSARKPDALGTSLTMALLLSALLATRFVYAKRQQPRKETIPFEPVRPRGRHRLA</sequence>
<feature type="region of interest" description="Disordered" evidence="1">
    <location>
        <begin position="77"/>
        <end position="245"/>
    </location>
</feature>
<feature type="compositionally biased region" description="Basic and acidic residues" evidence="1">
    <location>
        <begin position="141"/>
        <end position="176"/>
    </location>
</feature>
<accession>A0A1G8FZU3</accession>
<evidence type="ECO:0000256" key="3">
    <source>
        <dbReference type="SAM" id="SignalP"/>
    </source>
</evidence>
<keyword evidence="3" id="KW-0732">Signal</keyword>
<evidence type="ECO:0000313" key="5">
    <source>
        <dbReference type="Proteomes" id="UP000198923"/>
    </source>
</evidence>
<name>A0A1G8FZU3_9ACTN</name>
<gene>
    <name evidence="4" type="ORF">SAMN05421505_12521</name>
</gene>
<dbReference type="OrthoDB" id="3544471at2"/>
<evidence type="ECO:0000256" key="1">
    <source>
        <dbReference type="SAM" id="MobiDB-lite"/>
    </source>
</evidence>
<keyword evidence="2" id="KW-0472">Membrane</keyword>
<feature type="chain" id="PRO_5011707099" evidence="3">
    <location>
        <begin position="27"/>
        <end position="328"/>
    </location>
</feature>